<dbReference type="SUPFAM" id="SSF51445">
    <property type="entry name" value="(Trans)glycosidases"/>
    <property type="match status" value="1"/>
</dbReference>
<name>A0ABX6JYF6_9MICO</name>
<dbReference type="InterPro" id="IPR002477">
    <property type="entry name" value="Peptidoglycan-bd-like"/>
</dbReference>
<dbReference type="InterPro" id="IPR015020">
    <property type="entry name" value="Rv2525c-like_Glyco_Hydro-like"/>
</dbReference>
<dbReference type="InterPro" id="IPR036366">
    <property type="entry name" value="PGBDSf"/>
</dbReference>
<organism evidence="3 4">
    <name type="scientific">Leucobacter coleopterorum</name>
    <dbReference type="NCBI Taxonomy" id="2714933"/>
    <lineage>
        <taxon>Bacteria</taxon>
        <taxon>Bacillati</taxon>
        <taxon>Actinomycetota</taxon>
        <taxon>Actinomycetes</taxon>
        <taxon>Micrococcales</taxon>
        <taxon>Microbacteriaceae</taxon>
        <taxon>Leucobacter</taxon>
    </lineage>
</organism>
<sequence length="627" mass="68050">MDTQVLASQQFLNKAYAGVAGYVAAPENGKTGWPTMFALTRALQIELGVSPRSDGFGPATTAAFTSQVGTLSSSSNKPRISWILQCALWCKGYNGGVVGDTWGSTVGASVASVRSDLGLSIAQTVDVKLMRSLLTMDAYVLLSGGTASIREGQRWLNGKYMNRQDFTVVPCDGLFTRSLQQAVMYAIQYELGMADGTANGNFGPGTQTGLKAQASFGPGATDGAKNFVRLCQIALAGNGYSVTINGVCSQQMINQITAFQEFMEISATGTVDFGTWAALLVSTGDPNRAVTGFDTSTPITPAFATARWNEGYRLAGRYLTVAGQAIAPGELETLFDHGLKLLPIFQNYNNGPDYFTYAIGYDHGQQAAIRARQLGFSEGIMIFFAVDYDATGDEASSIVLDYFDGVKAGLAISLYYNYRVGVYGTRNVCRIVQEAGRAEGIWVSAMSTGYSGNLGFPMPQNWMYSQIQELHSINIDKNQVSSRAQPVNSTQIRSVPRIDDNWNSLFRAVAKHQTLTEHIVYTKFSVEFQYINRISVACLLIGHYDDKSWQLYASFVGQIKNNPLYSNIYSAVRAVGTSPQDSEFEEGYDGGDVFHMFATLQGVLDWGQKRGVQAAVWATLGDGRLTS</sequence>
<dbReference type="Pfam" id="PF08924">
    <property type="entry name" value="Rv2525c_GlyHyd-like"/>
    <property type="match status" value="1"/>
</dbReference>
<dbReference type="Proteomes" id="UP000503441">
    <property type="component" value="Chromosome"/>
</dbReference>
<reference evidence="3 4" key="1">
    <citation type="submission" date="2020-03" db="EMBL/GenBank/DDBJ databases">
        <title>Leucobacter sp. nov., isolated from beetles.</title>
        <authorList>
            <person name="Hyun D.-W."/>
            <person name="Bae J.-W."/>
        </authorList>
    </citation>
    <scope>NUCLEOTIDE SEQUENCE [LARGE SCALE GENOMIC DNA]</scope>
    <source>
        <strain evidence="3 4">HDW9A</strain>
    </source>
</reference>
<dbReference type="InterPro" id="IPR036365">
    <property type="entry name" value="PGBD-like_sf"/>
</dbReference>
<proteinExistence type="predicted"/>
<dbReference type="Gene3D" id="1.10.101.10">
    <property type="entry name" value="PGBD-like superfamily/PGBD"/>
    <property type="match status" value="1"/>
</dbReference>
<feature type="domain" description="Rv2525c-like glycoside hydrolase-like" evidence="2">
    <location>
        <begin position="308"/>
        <end position="470"/>
    </location>
</feature>
<evidence type="ECO:0000313" key="3">
    <source>
        <dbReference type="EMBL" id="QIM17974.1"/>
    </source>
</evidence>
<gene>
    <name evidence="3" type="ORF">G7066_03495</name>
</gene>
<dbReference type="Pfam" id="PF01471">
    <property type="entry name" value="PG_binding_1"/>
    <property type="match status" value="1"/>
</dbReference>
<dbReference type="RefSeq" id="WP_166329025.1">
    <property type="nucleotide sequence ID" value="NZ_CP049933.1"/>
</dbReference>
<evidence type="ECO:0000259" key="2">
    <source>
        <dbReference type="Pfam" id="PF08924"/>
    </source>
</evidence>
<dbReference type="InterPro" id="IPR017853">
    <property type="entry name" value="GH"/>
</dbReference>
<feature type="domain" description="Peptidoglycan binding-like" evidence="1">
    <location>
        <begin position="227"/>
        <end position="279"/>
    </location>
</feature>
<dbReference type="Gene3D" id="3.20.20.80">
    <property type="entry name" value="Glycosidases"/>
    <property type="match status" value="1"/>
</dbReference>
<protein>
    <submittedName>
        <fullName evidence="3">DUF1906 domain-containing protein</fullName>
    </submittedName>
</protein>
<accession>A0ABX6JYF6</accession>
<dbReference type="CDD" id="cd06418">
    <property type="entry name" value="GH25_BacA-like"/>
    <property type="match status" value="1"/>
</dbReference>
<evidence type="ECO:0000259" key="1">
    <source>
        <dbReference type="Pfam" id="PF01471"/>
    </source>
</evidence>
<dbReference type="EMBL" id="CP049933">
    <property type="protein sequence ID" value="QIM17974.1"/>
    <property type="molecule type" value="Genomic_DNA"/>
</dbReference>
<evidence type="ECO:0000313" key="4">
    <source>
        <dbReference type="Proteomes" id="UP000503441"/>
    </source>
</evidence>
<keyword evidence="4" id="KW-1185">Reference proteome</keyword>
<dbReference type="SUPFAM" id="SSF47090">
    <property type="entry name" value="PGBD-like"/>
    <property type="match status" value="1"/>
</dbReference>